<dbReference type="AlphaFoldDB" id="A0A4Y2KBE1"/>
<keyword evidence="2" id="KW-1185">Reference proteome</keyword>
<feature type="non-terminal residue" evidence="1">
    <location>
        <position position="51"/>
    </location>
</feature>
<evidence type="ECO:0000313" key="1">
    <source>
        <dbReference type="EMBL" id="GBN00014.1"/>
    </source>
</evidence>
<dbReference type="Proteomes" id="UP000499080">
    <property type="component" value="Unassembled WGS sequence"/>
</dbReference>
<organism evidence="1 2">
    <name type="scientific">Araneus ventricosus</name>
    <name type="common">Orbweaver spider</name>
    <name type="synonym">Epeira ventricosa</name>
    <dbReference type="NCBI Taxonomy" id="182803"/>
    <lineage>
        <taxon>Eukaryota</taxon>
        <taxon>Metazoa</taxon>
        <taxon>Ecdysozoa</taxon>
        <taxon>Arthropoda</taxon>
        <taxon>Chelicerata</taxon>
        <taxon>Arachnida</taxon>
        <taxon>Araneae</taxon>
        <taxon>Araneomorphae</taxon>
        <taxon>Entelegynae</taxon>
        <taxon>Araneoidea</taxon>
        <taxon>Araneidae</taxon>
        <taxon>Araneus</taxon>
    </lineage>
</organism>
<proteinExistence type="predicted"/>
<comment type="caution">
    <text evidence="1">The sequence shown here is derived from an EMBL/GenBank/DDBJ whole genome shotgun (WGS) entry which is preliminary data.</text>
</comment>
<gene>
    <name evidence="1" type="ORF">AVEN_135995_1</name>
</gene>
<name>A0A4Y2KBE1_ARAVE</name>
<accession>A0A4Y2KBE1</accession>
<reference evidence="1 2" key="1">
    <citation type="journal article" date="2019" name="Sci. Rep.">
        <title>Orb-weaving spider Araneus ventricosus genome elucidates the spidroin gene catalogue.</title>
        <authorList>
            <person name="Kono N."/>
            <person name="Nakamura H."/>
            <person name="Ohtoshi R."/>
            <person name="Moran D.A.P."/>
            <person name="Shinohara A."/>
            <person name="Yoshida Y."/>
            <person name="Fujiwara M."/>
            <person name="Mori M."/>
            <person name="Tomita M."/>
            <person name="Arakawa K."/>
        </authorList>
    </citation>
    <scope>NUCLEOTIDE SEQUENCE [LARGE SCALE GENOMIC DNA]</scope>
</reference>
<protein>
    <submittedName>
        <fullName evidence="1">Uncharacterized protein</fullName>
    </submittedName>
</protein>
<sequence>MVILSRSQMMRATPEMAHRLQAFAPHKPEGVWPMTADLTCTKPTYDLQWNQ</sequence>
<dbReference type="EMBL" id="BGPR01194268">
    <property type="protein sequence ID" value="GBN00014.1"/>
    <property type="molecule type" value="Genomic_DNA"/>
</dbReference>
<evidence type="ECO:0000313" key="2">
    <source>
        <dbReference type="Proteomes" id="UP000499080"/>
    </source>
</evidence>